<dbReference type="SUPFAM" id="SSF54427">
    <property type="entry name" value="NTF2-like"/>
    <property type="match status" value="1"/>
</dbReference>
<reference evidence="1 2" key="1">
    <citation type="submission" date="2017-03" db="EMBL/GenBank/DDBJ databases">
        <authorList>
            <person name="Afonso C.L."/>
            <person name="Miller P.J."/>
            <person name="Scott M.A."/>
            <person name="Spackman E."/>
            <person name="Goraichik I."/>
            <person name="Dimitrov K.M."/>
            <person name="Suarez D.L."/>
            <person name="Swayne D.E."/>
        </authorList>
    </citation>
    <scope>NUCLEOTIDE SEQUENCE [LARGE SCALE GENOMIC DNA]</scope>
    <source>
        <strain evidence="1 2">CECT 8620</strain>
    </source>
</reference>
<dbReference type="OrthoDB" id="7858976at2"/>
<proteinExistence type="predicted"/>
<dbReference type="Proteomes" id="UP000193862">
    <property type="component" value="Unassembled WGS sequence"/>
</dbReference>
<name>A0A1Y5TC04_9RHOB</name>
<dbReference type="InterPro" id="IPR032710">
    <property type="entry name" value="NTF2-like_dom_sf"/>
</dbReference>
<gene>
    <name evidence="1" type="ORF">AQS8620_02592</name>
</gene>
<sequence>MNSDEARMIAQDFLDRQGDATLSGDLDATLAWCDIPCTLETMEHRIVAHNLEEMRAICASFIQQMKVREHTHMVRRCLEASFDGHDSLKAAYETRYVSKGARLEEGPYFGLVTLRRRATGWKISAMQFAATEESAVTATMRERR</sequence>
<organism evidence="1 2">
    <name type="scientific">Aquimixticola soesokkakensis</name>
    <dbReference type="NCBI Taxonomy" id="1519096"/>
    <lineage>
        <taxon>Bacteria</taxon>
        <taxon>Pseudomonadati</taxon>
        <taxon>Pseudomonadota</taxon>
        <taxon>Alphaproteobacteria</taxon>
        <taxon>Rhodobacterales</taxon>
        <taxon>Paracoccaceae</taxon>
        <taxon>Aquimixticola</taxon>
    </lineage>
</organism>
<dbReference type="RefSeq" id="WP_085837316.1">
    <property type="nucleotide sequence ID" value="NZ_FWFS01000010.1"/>
</dbReference>
<protein>
    <recommendedName>
        <fullName evidence="3">SnoaL-like domain-containing protein</fullName>
    </recommendedName>
</protein>
<dbReference type="EMBL" id="FWFS01000010">
    <property type="protein sequence ID" value="SLN58467.1"/>
    <property type="molecule type" value="Genomic_DNA"/>
</dbReference>
<keyword evidence="2" id="KW-1185">Reference proteome</keyword>
<evidence type="ECO:0000313" key="2">
    <source>
        <dbReference type="Proteomes" id="UP000193862"/>
    </source>
</evidence>
<evidence type="ECO:0008006" key="3">
    <source>
        <dbReference type="Google" id="ProtNLM"/>
    </source>
</evidence>
<evidence type="ECO:0000313" key="1">
    <source>
        <dbReference type="EMBL" id="SLN58467.1"/>
    </source>
</evidence>
<dbReference type="AlphaFoldDB" id="A0A1Y5TC04"/>
<accession>A0A1Y5TC04</accession>